<dbReference type="PANTHER" id="PTHR47779:SF1">
    <property type="entry name" value="SYNTHASE (CCG-9), PUTATIVE (AFU_ORTHOLOGUE AFUA_3G12100)-RELATED"/>
    <property type="match status" value="1"/>
</dbReference>
<evidence type="ECO:0000256" key="2">
    <source>
        <dbReference type="ARBA" id="ARBA00011738"/>
    </source>
</evidence>
<feature type="domain" description="Trehalose synthase N-terminal" evidence="8">
    <location>
        <begin position="42"/>
        <end position="188"/>
    </location>
</feature>
<dbReference type="Pfam" id="PF21269">
    <property type="entry name" value="TreT_GT1"/>
    <property type="match status" value="1"/>
</dbReference>
<evidence type="ECO:0000256" key="1">
    <source>
        <dbReference type="ARBA" id="ARBA00009481"/>
    </source>
</evidence>
<evidence type="ECO:0000256" key="4">
    <source>
        <dbReference type="ARBA" id="ARBA00022676"/>
    </source>
</evidence>
<dbReference type="InterPro" id="IPR049438">
    <property type="entry name" value="TreT_GT1"/>
</dbReference>
<dbReference type="EMBL" id="MHNY01000051">
    <property type="protein sequence ID" value="OGZ53754.1"/>
    <property type="molecule type" value="Genomic_DNA"/>
</dbReference>
<proteinExistence type="inferred from homology"/>
<reference evidence="9 10" key="1">
    <citation type="journal article" date="2016" name="Nat. Commun.">
        <title>Thousands of microbial genomes shed light on interconnected biogeochemical processes in an aquifer system.</title>
        <authorList>
            <person name="Anantharaman K."/>
            <person name="Brown C.T."/>
            <person name="Hug L.A."/>
            <person name="Sharon I."/>
            <person name="Castelle C.J."/>
            <person name="Probst A.J."/>
            <person name="Thomas B.C."/>
            <person name="Singh A."/>
            <person name="Wilkins M.J."/>
            <person name="Karaoz U."/>
            <person name="Brodie E.L."/>
            <person name="Williams K.H."/>
            <person name="Hubbard S.S."/>
            <person name="Banfield J.F."/>
        </authorList>
    </citation>
    <scope>NUCLEOTIDE SEQUENCE [LARGE SCALE GENOMIC DNA]</scope>
</reference>
<dbReference type="Pfam" id="PF00534">
    <property type="entry name" value="Glycos_transf_1"/>
    <property type="match status" value="1"/>
</dbReference>
<evidence type="ECO:0000256" key="3">
    <source>
        <dbReference type="ARBA" id="ARBA00022526"/>
    </source>
</evidence>
<dbReference type="InterPro" id="IPR001296">
    <property type="entry name" value="Glyco_trans_1"/>
</dbReference>
<dbReference type="AlphaFoldDB" id="A0A1G2GU83"/>
<dbReference type="Proteomes" id="UP000178186">
    <property type="component" value="Unassembled WGS sequence"/>
</dbReference>
<dbReference type="GO" id="GO:0006006">
    <property type="term" value="P:glucose metabolic process"/>
    <property type="evidence" value="ECO:0007669"/>
    <property type="project" value="UniProtKB-KW"/>
</dbReference>
<comment type="similarity">
    <text evidence="1">Belongs to the glycosyltransferase group 1 family. Glycosyltransferase 4 subfamily.</text>
</comment>
<dbReference type="GO" id="GO:0016757">
    <property type="term" value="F:glycosyltransferase activity"/>
    <property type="evidence" value="ECO:0007669"/>
    <property type="project" value="UniProtKB-KW"/>
</dbReference>
<feature type="domain" description="Glycosyl transferase family 1" evidence="7">
    <location>
        <begin position="227"/>
        <end position="390"/>
    </location>
</feature>
<evidence type="ECO:0000259" key="8">
    <source>
        <dbReference type="Pfam" id="PF21269"/>
    </source>
</evidence>
<name>A0A1G2GU83_9BACT</name>
<keyword evidence="3" id="KW-0313">Glucose metabolism</keyword>
<dbReference type="STRING" id="1802128.A3H64_03185"/>
<keyword evidence="6" id="KW-0119">Carbohydrate metabolism</keyword>
<sequence length="416" mass="47077">MLRSAHIRFTYSYNEYSRFLTHREAERLEELARQLFGKRIMHINATDTGGGIAEILQSLVPFEQSLQIKSMWRVLTVKRPFFSITKKIHHALQGSRTILGTDSISEGEWQFYLEHSKDIAHAIAGLHADILIIHDPQPLVAGYLAEISAKKVLRIHIDMSSPDKEILSRFVPYFKKYERLVFSLPSYIATGYETEQIAIISPSINPLSEKNKPMKRLDARRMLSRFGVRGDSFLIAQVSRFDVWKDPIGVIQAFHMAQKTIPNSQLVLLGSIDIADDPEAAGIVKEIRVYTEKDPSVIIISEESDQLVNAVQTAADVVLQKSLREGFGLTATEAMWKARPVVAGNVGGLRAQIQDGENGFLVNSVEEAAIRVEELFRNERLRRELGEHAHESVRERFLLPREALDHLQLYADILGV</sequence>
<gene>
    <name evidence="9" type="ORF">A3H64_03185</name>
</gene>
<evidence type="ECO:0000259" key="7">
    <source>
        <dbReference type="Pfam" id="PF00534"/>
    </source>
</evidence>
<comment type="subunit">
    <text evidence="2">Homodimer.</text>
</comment>
<dbReference type="Gene3D" id="3.40.50.2000">
    <property type="entry name" value="Glycogen Phosphorylase B"/>
    <property type="match status" value="2"/>
</dbReference>
<comment type="caution">
    <text evidence="9">The sequence shown here is derived from an EMBL/GenBank/DDBJ whole genome shotgun (WGS) entry which is preliminary data.</text>
</comment>
<keyword evidence="5" id="KW-0808">Transferase</keyword>
<dbReference type="SUPFAM" id="SSF53756">
    <property type="entry name" value="UDP-Glycosyltransferase/glycogen phosphorylase"/>
    <property type="match status" value="1"/>
</dbReference>
<evidence type="ECO:0000256" key="5">
    <source>
        <dbReference type="ARBA" id="ARBA00022679"/>
    </source>
</evidence>
<evidence type="ECO:0000313" key="10">
    <source>
        <dbReference type="Proteomes" id="UP000178186"/>
    </source>
</evidence>
<dbReference type="PANTHER" id="PTHR47779">
    <property type="entry name" value="SYNTHASE (CCG-9), PUTATIVE (AFU_ORTHOLOGUE AFUA_3G12100)-RELATED"/>
    <property type="match status" value="1"/>
</dbReference>
<accession>A0A1G2GU83</accession>
<protein>
    <submittedName>
        <fullName evidence="9">Uncharacterized protein</fullName>
    </submittedName>
</protein>
<keyword evidence="4" id="KW-0328">Glycosyltransferase</keyword>
<organism evidence="9 10">
    <name type="scientific">Candidatus Ryanbacteria bacterium RIFCSPLOWO2_02_FULL_45_11c</name>
    <dbReference type="NCBI Taxonomy" id="1802128"/>
    <lineage>
        <taxon>Bacteria</taxon>
        <taxon>Candidatus Ryaniibacteriota</taxon>
    </lineage>
</organism>
<evidence type="ECO:0000256" key="6">
    <source>
        <dbReference type="ARBA" id="ARBA00023277"/>
    </source>
</evidence>
<evidence type="ECO:0000313" key="9">
    <source>
        <dbReference type="EMBL" id="OGZ53754.1"/>
    </source>
</evidence>
<dbReference type="InterPro" id="IPR052078">
    <property type="entry name" value="Trehalose_Metab_GTase"/>
</dbReference>